<evidence type="ECO:0000313" key="2">
    <source>
        <dbReference type="Proteomes" id="UP001204798"/>
    </source>
</evidence>
<evidence type="ECO:0000313" key="1">
    <source>
        <dbReference type="EMBL" id="MCS3920914.1"/>
    </source>
</evidence>
<keyword evidence="2" id="KW-1185">Reference proteome</keyword>
<gene>
    <name evidence="1" type="ORF">M2350_003355</name>
</gene>
<dbReference type="EMBL" id="JANUCP010000008">
    <property type="protein sequence ID" value="MCS3920914.1"/>
    <property type="molecule type" value="Genomic_DNA"/>
</dbReference>
<sequence length="165" mass="19342">MLEFGFYAIEWEGQRWKDLVQKLVAEEKLKGAPERMGMVTLLRKLKRREKFPKSILVLNFDRAMYDVFWFNGGEACEKEAQAVVRKVVQEFRSIFAHERGWLLSQSPIILMAFGSLELTADGWWVGYRHPRTRQVQRLFMMSQLVPGNLEPKEILTGHLGCYGRF</sequence>
<reference evidence="1 2" key="1">
    <citation type="submission" date="2022-08" db="EMBL/GenBank/DDBJ databases">
        <title>Bacterial and archaeal communities from various locations to study Microbial Dark Matter (Phase II).</title>
        <authorList>
            <person name="Stepanauskas R."/>
        </authorList>
    </citation>
    <scope>NUCLEOTIDE SEQUENCE [LARGE SCALE GENOMIC DNA]</scope>
    <source>
        <strain evidence="1 2">PD1</strain>
    </source>
</reference>
<name>A0ABT2ESG7_9BACT</name>
<dbReference type="RefSeq" id="WP_259101341.1">
    <property type="nucleotide sequence ID" value="NZ_CP130454.1"/>
</dbReference>
<proteinExistence type="predicted"/>
<organism evidence="1 2">
    <name type="scientific">Candidatus Fervidibacter sacchari</name>
    <dbReference type="NCBI Taxonomy" id="1448929"/>
    <lineage>
        <taxon>Bacteria</taxon>
        <taxon>Candidatus Fervidibacterota</taxon>
        <taxon>Candidatus Fervidibacter</taxon>
    </lineage>
</organism>
<protein>
    <submittedName>
        <fullName evidence="1">Uncharacterized protein</fullName>
    </submittedName>
</protein>
<dbReference type="Proteomes" id="UP001204798">
    <property type="component" value="Unassembled WGS sequence"/>
</dbReference>
<comment type="caution">
    <text evidence="1">The sequence shown here is derived from an EMBL/GenBank/DDBJ whole genome shotgun (WGS) entry which is preliminary data.</text>
</comment>
<accession>A0ABT2ESG7</accession>